<keyword evidence="8 10" id="KW-0460">Magnesium</keyword>
<evidence type="ECO:0000313" key="14">
    <source>
        <dbReference type="EMBL" id="HDD53639.1"/>
    </source>
</evidence>
<evidence type="ECO:0000256" key="10">
    <source>
        <dbReference type="HAMAP-Rule" id="MF_00185"/>
    </source>
</evidence>
<dbReference type="PANTHER" id="PTHR11088">
    <property type="entry name" value="TRNA DIMETHYLALLYLTRANSFERASE"/>
    <property type="match status" value="1"/>
</dbReference>
<feature type="site" description="Interaction with substrate tRNA" evidence="10">
    <location>
        <position position="106"/>
    </location>
</feature>
<name>A0A7C0YE53_9BACT</name>
<dbReference type="Gene3D" id="1.10.20.140">
    <property type="match status" value="1"/>
</dbReference>
<comment type="similarity">
    <text evidence="3 10 13">Belongs to the IPP transferase family.</text>
</comment>
<organism evidence="14">
    <name type="scientific">Thermosulfidibacter takaii</name>
    <dbReference type="NCBI Taxonomy" id="412593"/>
    <lineage>
        <taxon>Bacteria</taxon>
        <taxon>Pseudomonadati</taxon>
        <taxon>Thermosulfidibacterota</taxon>
        <taxon>Thermosulfidibacteria</taxon>
        <taxon>Thermosulfidibacterales</taxon>
        <taxon>Thermosulfidibacteraceae</taxon>
    </lineage>
</organism>
<protein>
    <recommendedName>
        <fullName evidence="10">tRNA dimethylallyltransferase</fullName>
        <ecNumber evidence="10">2.5.1.75</ecNumber>
    </recommendedName>
    <alternativeName>
        <fullName evidence="10">Dimethylallyl diphosphate:tRNA dimethylallyltransferase</fullName>
        <shortName evidence="10">DMAPP:tRNA dimethylallyltransferase</shortName>
        <shortName evidence="10">DMATase</shortName>
    </alternativeName>
    <alternativeName>
        <fullName evidence="10">Isopentenyl-diphosphate:tRNA isopentenyltransferase</fullName>
        <shortName evidence="10">IPP transferase</shortName>
        <shortName evidence="10">IPPT</shortName>
        <shortName evidence="10">IPTase</shortName>
    </alternativeName>
</protein>
<dbReference type="AlphaFoldDB" id="A0A7C0YE53"/>
<comment type="function">
    <text evidence="2 10 12">Catalyzes the transfer of a dimethylallyl group onto the adenine at position 37 in tRNAs that read codons beginning with uridine, leading to the formation of N6-(dimethylallyl)adenosine (i(6)A).</text>
</comment>
<evidence type="ECO:0000256" key="12">
    <source>
        <dbReference type="RuleBase" id="RU003784"/>
    </source>
</evidence>
<sequence>MKDEEGKGKVLLLGGPTATGKSTTAIWLAENLPGEVINADSLLFYRHLDIGTAKPSIQDRNRVPHHLIDILDPDQEFDAYRYAQTASQVIQEVWSREKLPIVVGGTGFYMKALMEGLPPLVDKDPLLRKRLLEEEEARPGTLHARLIEVDPEVAKGIHPRDKVRVIRALEIFHLTGRPPHQVWREKSPPLKASFLKIALHLPREELYARIDARAVEMVKKGLLEEIQRILNMGYPPTIKPLQAIGYKEATLYLQGLLSKEEMIKEIQRKTRNYAKRQITWFKKEGFIWLPPQPQKILEKVEDWIEEQP</sequence>
<comment type="cofactor">
    <cofactor evidence="1 10">
        <name>Mg(2+)</name>
        <dbReference type="ChEBI" id="CHEBI:18420"/>
    </cofactor>
</comment>
<dbReference type="NCBIfam" id="TIGR00174">
    <property type="entry name" value="miaA"/>
    <property type="match status" value="1"/>
</dbReference>
<evidence type="ECO:0000256" key="3">
    <source>
        <dbReference type="ARBA" id="ARBA00005842"/>
    </source>
</evidence>
<keyword evidence="7 10" id="KW-0067">ATP-binding</keyword>
<comment type="subunit">
    <text evidence="10">Monomer.</text>
</comment>
<dbReference type="GO" id="GO:0052381">
    <property type="term" value="F:tRNA dimethylallyltransferase activity"/>
    <property type="evidence" value="ECO:0007669"/>
    <property type="project" value="UniProtKB-UniRule"/>
</dbReference>
<dbReference type="EMBL" id="DQWS01000231">
    <property type="protein sequence ID" value="HDD53639.1"/>
    <property type="molecule type" value="Genomic_DNA"/>
</dbReference>
<comment type="caution">
    <text evidence="14">The sequence shown here is derived from an EMBL/GenBank/DDBJ whole genome shotgun (WGS) entry which is preliminary data.</text>
</comment>
<dbReference type="PANTHER" id="PTHR11088:SF60">
    <property type="entry name" value="TRNA DIMETHYLALLYLTRANSFERASE"/>
    <property type="match status" value="1"/>
</dbReference>
<accession>A0A7C0YE53</accession>
<evidence type="ECO:0000256" key="4">
    <source>
        <dbReference type="ARBA" id="ARBA00022679"/>
    </source>
</evidence>
<dbReference type="Pfam" id="PF01715">
    <property type="entry name" value="IPPT"/>
    <property type="match status" value="1"/>
</dbReference>
<evidence type="ECO:0000256" key="6">
    <source>
        <dbReference type="ARBA" id="ARBA00022741"/>
    </source>
</evidence>
<dbReference type="InterPro" id="IPR018022">
    <property type="entry name" value="IPT"/>
</dbReference>
<keyword evidence="5 10" id="KW-0819">tRNA processing</keyword>
<feature type="region of interest" description="Interaction with substrate tRNA" evidence="10">
    <location>
        <begin position="40"/>
        <end position="43"/>
    </location>
</feature>
<evidence type="ECO:0000256" key="9">
    <source>
        <dbReference type="ARBA" id="ARBA00049563"/>
    </source>
</evidence>
<dbReference type="EC" id="2.5.1.75" evidence="10"/>
<evidence type="ECO:0000256" key="8">
    <source>
        <dbReference type="ARBA" id="ARBA00022842"/>
    </source>
</evidence>
<gene>
    <name evidence="10 14" type="primary">miaA</name>
    <name evidence="14" type="ORF">ENF32_06200</name>
</gene>
<dbReference type="Gene3D" id="3.40.50.300">
    <property type="entry name" value="P-loop containing nucleotide triphosphate hydrolases"/>
    <property type="match status" value="1"/>
</dbReference>
<dbReference type="InterPro" id="IPR039657">
    <property type="entry name" value="Dimethylallyltransferase"/>
</dbReference>
<dbReference type="InterPro" id="IPR027417">
    <property type="entry name" value="P-loop_NTPase"/>
</dbReference>
<dbReference type="Proteomes" id="UP000885690">
    <property type="component" value="Unassembled WGS sequence"/>
</dbReference>
<evidence type="ECO:0000256" key="13">
    <source>
        <dbReference type="RuleBase" id="RU003785"/>
    </source>
</evidence>
<dbReference type="GO" id="GO:0005524">
    <property type="term" value="F:ATP binding"/>
    <property type="evidence" value="ECO:0007669"/>
    <property type="project" value="UniProtKB-UniRule"/>
</dbReference>
<proteinExistence type="inferred from homology"/>
<dbReference type="HAMAP" id="MF_00185">
    <property type="entry name" value="IPP_trans"/>
    <property type="match status" value="1"/>
</dbReference>
<comment type="caution">
    <text evidence="10">Lacks conserved residue(s) required for the propagation of feature annotation.</text>
</comment>
<evidence type="ECO:0000256" key="5">
    <source>
        <dbReference type="ARBA" id="ARBA00022694"/>
    </source>
</evidence>
<keyword evidence="4 10" id="KW-0808">Transferase</keyword>
<dbReference type="GO" id="GO:0006400">
    <property type="term" value="P:tRNA modification"/>
    <property type="evidence" value="ECO:0007669"/>
    <property type="project" value="TreeGrafter"/>
</dbReference>
<keyword evidence="6 10" id="KW-0547">Nucleotide-binding</keyword>
<comment type="catalytic activity">
    <reaction evidence="9 10 11">
        <text>adenosine(37) in tRNA + dimethylallyl diphosphate = N(6)-dimethylallyladenosine(37) in tRNA + diphosphate</text>
        <dbReference type="Rhea" id="RHEA:26482"/>
        <dbReference type="Rhea" id="RHEA-COMP:10162"/>
        <dbReference type="Rhea" id="RHEA-COMP:10375"/>
        <dbReference type="ChEBI" id="CHEBI:33019"/>
        <dbReference type="ChEBI" id="CHEBI:57623"/>
        <dbReference type="ChEBI" id="CHEBI:74411"/>
        <dbReference type="ChEBI" id="CHEBI:74415"/>
        <dbReference type="EC" id="2.5.1.75"/>
    </reaction>
</comment>
<feature type="binding site" evidence="10">
    <location>
        <begin position="17"/>
        <end position="22"/>
    </location>
    <ligand>
        <name>substrate</name>
    </ligand>
</feature>
<reference evidence="14" key="1">
    <citation type="journal article" date="2020" name="mSystems">
        <title>Genome- and Community-Level Interaction Insights into Carbon Utilization and Element Cycling Functions of Hydrothermarchaeota in Hydrothermal Sediment.</title>
        <authorList>
            <person name="Zhou Z."/>
            <person name="Liu Y."/>
            <person name="Xu W."/>
            <person name="Pan J."/>
            <person name="Luo Z.H."/>
            <person name="Li M."/>
        </authorList>
    </citation>
    <scope>NUCLEOTIDE SEQUENCE [LARGE SCALE GENOMIC DNA]</scope>
    <source>
        <strain evidence="14">HyVt-115</strain>
    </source>
</reference>
<dbReference type="SUPFAM" id="SSF52540">
    <property type="entry name" value="P-loop containing nucleoside triphosphate hydrolases"/>
    <property type="match status" value="2"/>
</dbReference>
<evidence type="ECO:0000256" key="2">
    <source>
        <dbReference type="ARBA" id="ARBA00003213"/>
    </source>
</evidence>
<evidence type="ECO:0000256" key="1">
    <source>
        <dbReference type="ARBA" id="ARBA00001946"/>
    </source>
</evidence>
<evidence type="ECO:0000256" key="11">
    <source>
        <dbReference type="RuleBase" id="RU003783"/>
    </source>
</evidence>
<evidence type="ECO:0000256" key="7">
    <source>
        <dbReference type="ARBA" id="ARBA00022840"/>
    </source>
</evidence>
<feature type="binding site" evidence="10">
    <location>
        <begin position="15"/>
        <end position="22"/>
    </location>
    <ligand>
        <name>ATP</name>
        <dbReference type="ChEBI" id="CHEBI:30616"/>
    </ligand>
</feature>
<feature type="site" description="Interaction with substrate tRNA" evidence="10">
    <location>
        <position position="128"/>
    </location>
</feature>